<dbReference type="InterPro" id="IPR046342">
    <property type="entry name" value="CBS_dom_sf"/>
</dbReference>
<dbReference type="Pfam" id="PF00571">
    <property type="entry name" value="CBS"/>
    <property type="match status" value="2"/>
</dbReference>
<dbReference type="InterPro" id="IPR000644">
    <property type="entry name" value="CBS_dom"/>
</dbReference>
<feature type="region of interest" description="Disordered" evidence="3">
    <location>
        <begin position="1"/>
        <end position="20"/>
    </location>
</feature>
<dbReference type="PANTHER" id="PTHR48108">
    <property type="entry name" value="CBS DOMAIN-CONTAINING PROTEIN CBSX2, CHLOROPLASTIC"/>
    <property type="match status" value="1"/>
</dbReference>
<dbReference type="InParanoid" id="B9T8V0"/>
<accession>B9T8V0</accession>
<dbReference type="PANTHER" id="PTHR48108:SF26">
    <property type="entry name" value="CBS DOMAIN-CONTAINING PROTEIN DDB_G0289609"/>
    <property type="match status" value="1"/>
</dbReference>
<evidence type="ECO:0000259" key="4">
    <source>
        <dbReference type="PROSITE" id="PS51371"/>
    </source>
</evidence>
<dbReference type="Gene3D" id="3.10.580.10">
    <property type="entry name" value="CBS-domain"/>
    <property type="match status" value="1"/>
</dbReference>
<dbReference type="SMART" id="SM00116">
    <property type="entry name" value="CBS"/>
    <property type="match status" value="2"/>
</dbReference>
<evidence type="ECO:0000313" key="6">
    <source>
        <dbReference type="Proteomes" id="UP000008311"/>
    </source>
</evidence>
<dbReference type="InterPro" id="IPR051462">
    <property type="entry name" value="CBS_domain-containing"/>
</dbReference>
<organism evidence="5 6">
    <name type="scientific">Ricinus communis</name>
    <name type="common">Castor bean</name>
    <dbReference type="NCBI Taxonomy" id="3988"/>
    <lineage>
        <taxon>Eukaryota</taxon>
        <taxon>Viridiplantae</taxon>
        <taxon>Streptophyta</taxon>
        <taxon>Embryophyta</taxon>
        <taxon>Tracheophyta</taxon>
        <taxon>Spermatophyta</taxon>
        <taxon>Magnoliopsida</taxon>
        <taxon>eudicotyledons</taxon>
        <taxon>Gunneridae</taxon>
        <taxon>Pentapetalae</taxon>
        <taxon>rosids</taxon>
        <taxon>fabids</taxon>
        <taxon>Malpighiales</taxon>
        <taxon>Euphorbiaceae</taxon>
        <taxon>Acalyphoideae</taxon>
        <taxon>Acalypheae</taxon>
        <taxon>Ricinus</taxon>
    </lineage>
</organism>
<name>B9T8V0_RICCO</name>
<reference evidence="6" key="1">
    <citation type="journal article" date="2010" name="Nat. Biotechnol.">
        <title>Draft genome sequence of the oilseed species Ricinus communis.</title>
        <authorList>
            <person name="Chan A.P."/>
            <person name="Crabtree J."/>
            <person name="Zhao Q."/>
            <person name="Lorenzi H."/>
            <person name="Orvis J."/>
            <person name="Puiu D."/>
            <person name="Melake-Berhan A."/>
            <person name="Jones K.M."/>
            <person name="Redman J."/>
            <person name="Chen G."/>
            <person name="Cahoon E.B."/>
            <person name="Gedil M."/>
            <person name="Stanke M."/>
            <person name="Haas B.J."/>
            <person name="Wortman J.R."/>
            <person name="Fraser-Liggett C.M."/>
            <person name="Ravel J."/>
            <person name="Rabinowicz P.D."/>
        </authorList>
    </citation>
    <scope>NUCLEOTIDE SEQUENCE [LARGE SCALE GENOMIC DNA]</scope>
    <source>
        <strain evidence="6">cv. Hale</strain>
    </source>
</reference>
<evidence type="ECO:0000256" key="3">
    <source>
        <dbReference type="SAM" id="MobiDB-lite"/>
    </source>
</evidence>
<gene>
    <name evidence="5" type="ORF">RCOM_0319270</name>
</gene>
<sequence length="459" mass="51157">MAKCRPGQHPPASATSRRSDTAMLGSSYVIGTGLRKLRQSATSVIDRDVARGAQTRHPLLRPDECMAGPRYTGPTSQVLRFIMRFYSRLNHMNLAALQEQLGRVREELNAGEQPTRISVRELLRWGGAERRGSNVAYAIRQTLRDAGVDTDPNFNHASLDTELAFRLDQPAPPNNVVAADAEPAPIVGAGDAVQAPQVAAAEGIVEPPPYLGGAPLEPAFRISRLDAANKQPLSVRPDCSLAEAVTTMLLRDFSQLPVMTNERDLKGVVSWESIARHLQFDAERPTTVRQCMDQGVEVKESDSLFDVIRLIAAKSYVLVRAADNRIKGIVTSTDLNLQFQQLSEPFLLLGEIENFVRSLIDGKFTGEQLREIRDGTDEGRPVDSVADLTLGEIIRLVENPERWQRIGLQIDRVIFKKELDRVRLIRNDVMHFDPDPISAEDHQSLRAFVQFLHQIQRLN</sequence>
<dbReference type="Proteomes" id="UP000008311">
    <property type="component" value="Unassembled WGS sequence"/>
</dbReference>
<keyword evidence="1" id="KW-0677">Repeat</keyword>
<keyword evidence="6" id="KW-1185">Reference proteome</keyword>
<evidence type="ECO:0000256" key="2">
    <source>
        <dbReference type="PROSITE-ProRule" id="PRU00703"/>
    </source>
</evidence>
<dbReference type="EMBL" id="EQ975200">
    <property type="protein sequence ID" value="EEF27719.1"/>
    <property type="molecule type" value="Genomic_DNA"/>
</dbReference>
<protein>
    <recommendedName>
        <fullName evidence="4">CBS domain-containing protein</fullName>
    </recommendedName>
</protein>
<proteinExistence type="predicted"/>
<dbReference type="AlphaFoldDB" id="B9T8V0"/>
<evidence type="ECO:0000313" key="5">
    <source>
        <dbReference type="EMBL" id="EEF27719.1"/>
    </source>
</evidence>
<evidence type="ECO:0000256" key="1">
    <source>
        <dbReference type="ARBA" id="ARBA00022737"/>
    </source>
</evidence>
<keyword evidence="2" id="KW-0129">CBS domain</keyword>
<dbReference type="PROSITE" id="PS51371">
    <property type="entry name" value="CBS"/>
    <property type="match status" value="1"/>
</dbReference>
<dbReference type="SUPFAM" id="SSF54631">
    <property type="entry name" value="CBS-domain pair"/>
    <property type="match status" value="1"/>
</dbReference>
<feature type="domain" description="CBS" evidence="4">
    <location>
        <begin position="228"/>
        <end position="286"/>
    </location>
</feature>